<evidence type="ECO:0000313" key="1">
    <source>
        <dbReference type="EMBL" id="CAJ2644635.1"/>
    </source>
</evidence>
<gene>
    <name evidence="1" type="ORF">MILVUS5_LOCUS13613</name>
</gene>
<organism evidence="1 2">
    <name type="scientific">Trifolium pratense</name>
    <name type="common">Red clover</name>
    <dbReference type="NCBI Taxonomy" id="57577"/>
    <lineage>
        <taxon>Eukaryota</taxon>
        <taxon>Viridiplantae</taxon>
        <taxon>Streptophyta</taxon>
        <taxon>Embryophyta</taxon>
        <taxon>Tracheophyta</taxon>
        <taxon>Spermatophyta</taxon>
        <taxon>Magnoliopsida</taxon>
        <taxon>eudicotyledons</taxon>
        <taxon>Gunneridae</taxon>
        <taxon>Pentapetalae</taxon>
        <taxon>rosids</taxon>
        <taxon>fabids</taxon>
        <taxon>Fabales</taxon>
        <taxon>Fabaceae</taxon>
        <taxon>Papilionoideae</taxon>
        <taxon>50 kb inversion clade</taxon>
        <taxon>NPAAA clade</taxon>
        <taxon>Hologalegina</taxon>
        <taxon>IRL clade</taxon>
        <taxon>Trifolieae</taxon>
        <taxon>Trifolium</taxon>
    </lineage>
</organism>
<dbReference type="Proteomes" id="UP001177021">
    <property type="component" value="Unassembled WGS sequence"/>
</dbReference>
<evidence type="ECO:0000313" key="2">
    <source>
        <dbReference type="Proteomes" id="UP001177021"/>
    </source>
</evidence>
<comment type="caution">
    <text evidence="1">The sequence shown here is derived from an EMBL/GenBank/DDBJ whole genome shotgun (WGS) entry which is preliminary data.</text>
</comment>
<proteinExistence type="predicted"/>
<reference evidence="1" key="1">
    <citation type="submission" date="2023-10" db="EMBL/GenBank/DDBJ databases">
        <authorList>
            <person name="Rodriguez Cubillos JULIANA M."/>
            <person name="De Vega J."/>
        </authorList>
    </citation>
    <scope>NUCLEOTIDE SEQUENCE</scope>
</reference>
<name>A0ACB0JIW1_TRIPR</name>
<dbReference type="EMBL" id="CASHSV030000044">
    <property type="protein sequence ID" value="CAJ2644635.1"/>
    <property type="molecule type" value="Genomic_DNA"/>
</dbReference>
<sequence length="224" mass="26158">METYYCDYIDVKPLGSFTTIFFAKQKFGEVDPNFIRQFGDELPSQWKIMDYRFEHHVVTYNKDEVHPLVTDGWKDMRDVFDLHQNEVIEFAYHGQGLFGIMASRRFESEDQIPDYHSRSVSRGNSVRFQVELTRDNISNPYLSIWNAFEIYVRNSNLNVITACCDNGTKTEMQVAKQDNPFWMTALGPGWFGFCRKNGFRAGDQLCFNFSLVNCGNNVVRVFKI</sequence>
<accession>A0ACB0JIW1</accession>
<keyword evidence="2" id="KW-1185">Reference proteome</keyword>
<protein>
    <submittedName>
        <fullName evidence="1">Uncharacterized protein</fullName>
    </submittedName>
</protein>